<feature type="compositionally biased region" description="Basic and acidic residues" evidence="12">
    <location>
        <begin position="238"/>
        <end position="252"/>
    </location>
</feature>
<dbReference type="RefSeq" id="WP_046316948.1">
    <property type="nucleotide sequence ID" value="NZ_JBHSZT010000010.1"/>
</dbReference>
<evidence type="ECO:0000256" key="11">
    <source>
        <dbReference type="ARBA" id="ARBA00045736"/>
    </source>
</evidence>
<gene>
    <name evidence="16" type="ORF">JG30_11370</name>
</gene>
<evidence type="ECO:0000259" key="15">
    <source>
        <dbReference type="Pfam" id="PF13807"/>
    </source>
</evidence>
<evidence type="ECO:0000256" key="5">
    <source>
        <dbReference type="ARBA" id="ARBA00022475"/>
    </source>
</evidence>
<dbReference type="InterPro" id="IPR032807">
    <property type="entry name" value="GNVR"/>
</dbReference>
<feature type="transmembrane region" description="Helical" evidence="13">
    <location>
        <begin position="20"/>
        <end position="40"/>
    </location>
</feature>
<dbReference type="STRING" id="1218492.JG30_11370"/>
<dbReference type="GO" id="GO:0004713">
    <property type="term" value="F:protein tyrosine kinase activity"/>
    <property type="evidence" value="ECO:0007669"/>
    <property type="project" value="TreeGrafter"/>
</dbReference>
<evidence type="ECO:0000259" key="14">
    <source>
        <dbReference type="Pfam" id="PF02706"/>
    </source>
</evidence>
<keyword evidence="8 13" id="KW-1133">Transmembrane helix</keyword>
<evidence type="ECO:0000256" key="13">
    <source>
        <dbReference type="SAM" id="Phobius"/>
    </source>
</evidence>
<dbReference type="GO" id="GO:0000271">
    <property type="term" value="P:polysaccharide biosynthetic process"/>
    <property type="evidence" value="ECO:0007669"/>
    <property type="project" value="UniProtKB-KW"/>
</dbReference>
<dbReference type="Pfam" id="PF13807">
    <property type="entry name" value="GNVR"/>
    <property type="match status" value="1"/>
</dbReference>
<organism evidence="16 17">
    <name type="scientific">Bombilactobacillus mellifer</name>
    <dbReference type="NCBI Taxonomy" id="1218492"/>
    <lineage>
        <taxon>Bacteria</taxon>
        <taxon>Bacillati</taxon>
        <taxon>Bacillota</taxon>
        <taxon>Bacilli</taxon>
        <taxon>Lactobacillales</taxon>
        <taxon>Lactobacillaceae</taxon>
        <taxon>Bombilactobacillus</taxon>
    </lineage>
</organism>
<keyword evidence="5" id="KW-1003">Cell membrane</keyword>
<evidence type="ECO:0000313" key="17">
    <source>
        <dbReference type="Proteomes" id="UP000033558"/>
    </source>
</evidence>
<feature type="region of interest" description="Disordered" evidence="12">
    <location>
        <begin position="233"/>
        <end position="258"/>
    </location>
</feature>
<evidence type="ECO:0000256" key="1">
    <source>
        <dbReference type="ARBA" id="ARBA00004651"/>
    </source>
</evidence>
<dbReference type="OrthoDB" id="2360475at2"/>
<protein>
    <recommendedName>
        <fullName evidence="4">Capsular polysaccharide biosynthesis protein CpsC</fullName>
    </recommendedName>
</protein>
<evidence type="ECO:0000256" key="8">
    <source>
        <dbReference type="ARBA" id="ARBA00022989"/>
    </source>
</evidence>
<evidence type="ECO:0000256" key="2">
    <source>
        <dbReference type="ARBA" id="ARBA00005132"/>
    </source>
</evidence>
<evidence type="ECO:0000256" key="9">
    <source>
        <dbReference type="ARBA" id="ARBA00023136"/>
    </source>
</evidence>
<evidence type="ECO:0000256" key="12">
    <source>
        <dbReference type="SAM" id="MobiDB-lite"/>
    </source>
</evidence>
<dbReference type="PANTHER" id="PTHR32309">
    <property type="entry name" value="TYROSINE-PROTEIN KINASE"/>
    <property type="match status" value="1"/>
</dbReference>
<accession>A0A0F4LRP8</accession>
<dbReference type="Pfam" id="PF02706">
    <property type="entry name" value="Wzz"/>
    <property type="match status" value="1"/>
</dbReference>
<keyword evidence="9 13" id="KW-0472">Membrane</keyword>
<dbReference type="GO" id="GO:0005886">
    <property type="term" value="C:plasma membrane"/>
    <property type="evidence" value="ECO:0007669"/>
    <property type="project" value="UniProtKB-SubCell"/>
</dbReference>
<comment type="pathway">
    <text evidence="2">Capsule biogenesis; capsule polysaccharide biosynthesis.</text>
</comment>
<evidence type="ECO:0000256" key="10">
    <source>
        <dbReference type="ARBA" id="ARBA00023169"/>
    </source>
</evidence>
<name>A0A0F4LRP8_9LACO</name>
<dbReference type="EMBL" id="JXJQ01000009">
    <property type="protein sequence ID" value="KJY60949.1"/>
    <property type="molecule type" value="Genomic_DNA"/>
</dbReference>
<dbReference type="InterPro" id="IPR050445">
    <property type="entry name" value="Bact_polysacc_biosynth/exp"/>
</dbReference>
<feature type="transmembrane region" description="Helical" evidence="13">
    <location>
        <begin position="176"/>
        <end position="196"/>
    </location>
</feature>
<dbReference type="AlphaFoldDB" id="A0A0F4LRP8"/>
<reference evidence="16 17" key="1">
    <citation type="submission" date="2015-01" db="EMBL/GenBank/DDBJ databases">
        <title>Comparative genomics of the lactic acid bacteria isolated from the honey bee gut.</title>
        <authorList>
            <person name="Ellegaard K.M."/>
            <person name="Tamarit D."/>
            <person name="Javelind E."/>
            <person name="Olofsson T."/>
            <person name="Andersson S.G."/>
            <person name="Vasquez A."/>
        </authorList>
    </citation>
    <scope>NUCLEOTIDE SEQUENCE [LARGE SCALE GENOMIC DNA]</scope>
    <source>
        <strain evidence="16 17">Bin4</strain>
    </source>
</reference>
<evidence type="ECO:0000256" key="3">
    <source>
        <dbReference type="ARBA" id="ARBA00006683"/>
    </source>
</evidence>
<comment type="similarity">
    <text evidence="3">Belongs to the CpsC/CapA family.</text>
</comment>
<comment type="function">
    <text evidence="11">Required for CpsD phosphorylation. Involved in the regulation of capsular polysaccharide biosynthesis. May be part of a complex that directs the coordinated polymerization and export to the cell surface of the capsular polysaccharide.</text>
</comment>
<feature type="domain" description="Polysaccharide chain length determinant N-terminal" evidence="14">
    <location>
        <begin position="4"/>
        <end position="94"/>
    </location>
</feature>
<proteinExistence type="inferred from homology"/>
<keyword evidence="7" id="KW-0972">Capsule biogenesis/degradation</keyword>
<keyword evidence="10" id="KW-0270">Exopolysaccharide synthesis</keyword>
<evidence type="ECO:0000256" key="6">
    <source>
        <dbReference type="ARBA" id="ARBA00022692"/>
    </source>
</evidence>
<dbReference type="HOGENOM" id="CLU_082668_1_0_9"/>
<comment type="subcellular location">
    <subcellularLocation>
        <location evidence="1">Cell membrane</location>
        <topology evidence="1">Multi-pass membrane protein</topology>
    </subcellularLocation>
</comment>
<dbReference type="PATRIC" id="fig|1218492.5.peg.1281"/>
<keyword evidence="17" id="KW-1185">Reference proteome</keyword>
<sequence length="258" mass="29240">MEQNINIDEFYQIIKKHWRIVLNSAIVGVILALIVTFVVMTPKYQSQTQIVATLPKQQQAQDTNNDVTANLQLVNTYKEFVMGDVVLEKSSRDLKRIGIKRSTNQLKKSLQVTQPQNSLMFTIKAKDINRYDAKAIANIVAYEFQKNVQKYLNVNKISIISKAQVPQKPVSPKKGLNILIGLVVGIVCGIGLVFLVEMRDLTIKDEDFITDKLGLTVIGHVARISQQQLQQTTNARDFGMDQKNRKDNEVTTRRGRNI</sequence>
<evidence type="ECO:0000256" key="7">
    <source>
        <dbReference type="ARBA" id="ARBA00022903"/>
    </source>
</evidence>
<feature type="domain" description="Tyrosine-protein kinase G-rich" evidence="15">
    <location>
        <begin position="145"/>
        <end position="195"/>
    </location>
</feature>
<dbReference type="Proteomes" id="UP000033558">
    <property type="component" value="Unassembled WGS sequence"/>
</dbReference>
<dbReference type="PANTHER" id="PTHR32309:SF13">
    <property type="entry name" value="FERRIC ENTEROBACTIN TRANSPORT PROTEIN FEPE"/>
    <property type="match status" value="1"/>
</dbReference>
<evidence type="ECO:0000256" key="4">
    <source>
        <dbReference type="ARBA" id="ARBA00020739"/>
    </source>
</evidence>
<evidence type="ECO:0000313" key="16">
    <source>
        <dbReference type="EMBL" id="KJY60949.1"/>
    </source>
</evidence>
<dbReference type="InterPro" id="IPR003856">
    <property type="entry name" value="LPS_length_determ_N"/>
</dbReference>
<keyword evidence="6 13" id="KW-0812">Transmembrane</keyword>
<comment type="caution">
    <text evidence="16">The sequence shown here is derived from an EMBL/GenBank/DDBJ whole genome shotgun (WGS) entry which is preliminary data.</text>
</comment>